<evidence type="ECO:0000313" key="1">
    <source>
        <dbReference type="EMBL" id="EFF75991.1"/>
    </source>
</evidence>
<comment type="caution">
    <text evidence="1">The sequence shown here is derived from an EMBL/GenBank/DDBJ whole genome shotgun (WGS) entry which is preliminary data.</text>
</comment>
<proteinExistence type="predicted"/>
<gene>
    <name evidence="1" type="ORF">HMPREF0004_2717</name>
</gene>
<evidence type="ECO:0000313" key="2">
    <source>
        <dbReference type="Proteomes" id="UP000004510"/>
    </source>
</evidence>
<reference evidence="2" key="1">
    <citation type="submission" date="2010-03" db="EMBL/GenBank/DDBJ databases">
        <title>Complete sequence of Mobiluncus curtisii ATCC 43063.</title>
        <authorList>
            <person name="Muzny D."/>
            <person name="Qin X."/>
            <person name="Deng J."/>
            <person name="Jiang H."/>
            <person name="Liu Y."/>
            <person name="Qu J."/>
            <person name="Song X.-Z."/>
            <person name="Zhang L."/>
            <person name="Thornton R."/>
            <person name="Coyle M."/>
            <person name="Francisco L."/>
            <person name="Jackson L."/>
            <person name="Javaid M."/>
            <person name="Korchina V."/>
            <person name="Kovar C."/>
            <person name="Mata R."/>
            <person name="Mathew T."/>
            <person name="Ngo R."/>
            <person name="Nguyen L."/>
            <person name="Nguyen N."/>
            <person name="Okwuonu G."/>
            <person name="Ongeri F."/>
            <person name="Pham C."/>
            <person name="Simmons D."/>
            <person name="Wilczek-Boney K."/>
            <person name="Hale W."/>
            <person name="Jakkamsetti A."/>
            <person name="Pham P."/>
            <person name="Ruth R."/>
            <person name="San Lucas F."/>
            <person name="Warren J."/>
            <person name="Zhang J."/>
            <person name="Zhao Z."/>
            <person name="Zhou C."/>
            <person name="Zhu D."/>
            <person name="Lee S."/>
            <person name="Bess C."/>
            <person name="Blankenburg K."/>
            <person name="Forbes L."/>
            <person name="Fu Q."/>
            <person name="Gubbala S."/>
            <person name="Hirani K."/>
            <person name="Jayaseelan J.C."/>
            <person name="Lara F."/>
            <person name="Munidasa M."/>
            <person name="Palculict T."/>
            <person name="Patil S."/>
            <person name="Pu L.-L."/>
            <person name="Saada N."/>
            <person name="Tang L."/>
            <person name="Weissenberger G."/>
            <person name="Zhu Y."/>
            <person name="Hemphill L."/>
            <person name="Shang Y."/>
            <person name="Youmans B."/>
            <person name="Ayvaz T."/>
            <person name="Ross M."/>
            <person name="Santibanez J."/>
            <person name="Aqrawi P."/>
            <person name="Gross S."/>
            <person name="Joshi V."/>
            <person name="Fowler G."/>
            <person name="Nazareth L."/>
            <person name="Reid J."/>
            <person name="Worley K."/>
            <person name="Petrosino J."/>
            <person name="Highlander S."/>
            <person name="Gibbs R."/>
            <person name="Gibbs R."/>
        </authorList>
    </citation>
    <scope>NUCLEOTIDE SEQUENCE [LARGE SCALE GENOMIC DNA]</scope>
    <source>
        <strain evidence="2">ATCC 43553</strain>
    </source>
</reference>
<sequence>MKTRQNLRDFDAIDNAIVARTVSNRPHLCRRSVCGIIAAIHLENYMYRNLVAASALALVLAGCSLGISQDSASPHSEFKAPVAFKDAYATVIRQSNNCLRSTDNAYRVVSDLNEAAQTGVVRVLAPYTDNEMSRVDLKAAGPASTDVRIVMWGKGTWDAAAMRAMQDAIYYSITSCSTYMPLDPRPPVKPSRDLPR</sequence>
<name>D4XB44_9BURK</name>
<protein>
    <submittedName>
        <fullName evidence="1">Uncharacterized protein</fullName>
    </submittedName>
</protein>
<dbReference type="EMBL" id="ADMS01000059">
    <property type="protein sequence ID" value="EFF75991.1"/>
    <property type="molecule type" value="Genomic_DNA"/>
</dbReference>
<organism evidence="1 2">
    <name type="scientific">Achromobacter piechaudii ATCC 43553</name>
    <dbReference type="NCBI Taxonomy" id="742159"/>
    <lineage>
        <taxon>Bacteria</taxon>
        <taxon>Pseudomonadati</taxon>
        <taxon>Pseudomonadota</taxon>
        <taxon>Betaproteobacteria</taxon>
        <taxon>Burkholderiales</taxon>
        <taxon>Alcaligenaceae</taxon>
        <taxon>Achromobacter</taxon>
    </lineage>
</organism>
<dbReference type="PATRIC" id="fig|742159.3.peg.3654"/>
<accession>D4XB44</accession>
<dbReference type="HOGENOM" id="CLU_119860_0_0_4"/>
<dbReference type="eggNOG" id="ENOG50313M9">
    <property type="taxonomic scope" value="Bacteria"/>
</dbReference>
<dbReference type="AlphaFoldDB" id="D4XB44"/>
<dbReference type="NCBIfam" id="NF046053">
    <property type="entry name" value="lipo_BPTD_2524"/>
    <property type="match status" value="1"/>
</dbReference>
<dbReference type="Proteomes" id="UP000004510">
    <property type="component" value="Unassembled WGS sequence"/>
</dbReference>